<gene>
    <name evidence="1" type="ORF">FA13DRAFT_1734937</name>
</gene>
<dbReference type="Proteomes" id="UP000298030">
    <property type="component" value="Unassembled WGS sequence"/>
</dbReference>
<keyword evidence="2" id="KW-1185">Reference proteome</keyword>
<feature type="non-terminal residue" evidence="1">
    <location>
        <position position="121"/>
    </location>
</feature>
<name>A0A4Y7T558_COPMI</name>
<evidence type="ECO:0000313" key="1">
    <source>
        <dbReference type="EMBL" id="TEB29260.1"/>
    </source>
</evidence>
<comment type="caution">
    <text evidence="1">The sequence shown here is derived from an EMBL/GenBank/DDBJ whole genome shotgun (WGS) entry which is preliminary data.</text>
</comment>
<protein>
    <submittedName>
        <fullName evidence="1">Uncharacterized protein</fullName>
    </submittedName>
</protein>
<evidence type="ECO:0000313" key="2">
    <source>
        <dbReference type="Proteomes" id="UP000298030"/>
    </source>
</evidence>
<proteinExistence type="predicted"/>
<sequence>MHATRARDGGRTTMQPALFADSLLRKFIPITPSCDAAESSKEAEGLGFACKLGHVGEFDQNTWLDFLGGTTENWQKRNVNVEDFVLKVDNPKSPSFLFETHPNFGMDESALFQYDDWYHPD</sequence>
<dbReference type="AlphaFoldDB" id="A0A4Y7T558"/>
<reference evidence="1 2" key="1">
    <citation type="journal article" date="2019" name="Nat. Ecol. Evol.">
        <title>Megaphylogeny resolves global patterns of mushroom evolution.</title>
        <authorList>
            <person name="Varga T."/>
            <person name="Krizsan K."/>
            <person name="Foldi C."/>
            <person name="Dima B."/>
            <person name="Sanchez-Garcia M."/>
            <person name="Sanchez-Ramirez S."/>
            <person name="Szollosi G.J."/>
            <person name="Szarkandi J.G."/>
            <person name="Papp V."/>
            <person name="Albert L."/>
            <person name="Andreopoulos W."/>
            <person name="Angelini C."/>
            <person name="Antonin V."/>
            <person name="Barry K.W."/>
            <person name="Bougher N.L."/>
            <person name="Buchanan P."/>
            <person name="Buyck B."/>
            <person name="Bense V."/>
            <person name="Catcheside P."/>
            <person name="Chovatia M."/>
            <person name="Cooper J."/>
            <person name="Damon W."/>
            <person name="Desjardin D."/>
            <person name="Finy P."/>
            <person name="Geml J."/>
            <person name="Haridas S."/>
            <person name="Hughes K."/>
            <person name="Justo A."/>
            <person name="Karasinski D."/>
            <person name="Kautmanova I."/>
            <person name="Kiss B."/>
            <person name="Kocsube S."/>
            <person name="Kotiranta H."/>
            <person name="LaButti K.M."/>
            <person name="Lechner B.E."/>
            <person name="Liimatainen K."/>
            <person name="Lipzen A."/>
            <person name="Lukacs Z."/>
            <person name="Mihaltcheva S."/>
            <person name="Morgado L.N."/>
            <person name="Niskanen T."/>
            <person name="Noordeloos M.E."/>
            <person name="Ohm R.A."/>
            <person name="Ortiz-Santana B."/>
            <person name="Ovrebo C."/>
            <person name="Racz N."/>
            <person name="Riley R."/>
            <person name="Savchenko A."/>
            <person name="Shiryaev A."/>
            <person name="Soop K."/>
            <person name="Spirin V."/>
            <person name="Szebenyi C."/>
            <person name="Tomsovsky M."/>
            <person name="Tulloss R.E."/>
            <person name="Uehling J."/>
            <person name="Grigoriev I.V."/>
            <person name="Vagvolgyi C."/>
            <person name="Papp T."/>
            <person name="Martin F.M."/>
            <person name="Miettinen O."/>
            <person name="Hibbett D.S."/>
            <person name="Nagy L.G."/>
        </authorList>
    </citation>
    <scope>NUCLEOTIDE SEQUENCE [LARGE SCALE GENOMIC DNA]</scope>
    <source>
        <strain evidence="1 2">FP101781</strain>
    </source>
</reference>
<accession>A0A4Y7T558</accession>
<organism evidence="1 2">
    <name type="scientific">Coprinellus micaceus</name>
    <name type="common">Glistening ink-cap mushroom</name>
    <name type="synonym">Coprinus micaceus</name>
    <dbReference type="NCBI Taxonomy" id="71717"/>
    <lineage>
        <taxon>Eukaryota</taxon>
        <taxon>Fungi</taxon>
        <taxon>Dikarya</taxon>
        <taxon>Basidiomycota</taxon>
        <taxon>Agaricomycotina</taxon>
        <taxon>Agaricomycetes</taxon>
        <taxon>Agaricomycetidae</taxon>
        <taxon>Agaricales</taxon>
        <taxon>Agaricineae</taxon>
        <taxon>Psathyrellaceae</taxon>
        <taxon>Coprinellus</taxon>
    </lineage>
</organism>
<dbReference type="EMBL" id="QPFP01000028">
    <property type="protein sequence ID" value="TEB29260.1"/>
    <property type="molecule type" value="Genomic_DNA"/>
</dbReference>